<accession>A0AAD6GYB3</accession>
<proteinExistence type="predicted"/>
<sequence>MVFVDTFKIKSSAQSLDVSAEFLQQKGDNYHEALGAKAHYNQLTTWFEPLPEPGDTTSDEDLRIALFEYNETTEERFRLNLASYTLNDVLLEIIEADGRYTARGKGITHAHRQIARSTGTTQRLLDPG</sequence>
<comment type="caution">
    <text evidence="1">The sequence shown here is derived from an EMBL/GenBank/DDBJ whole genome shotgun (WGS) entry which is preliminary data.</text>
</comment>
<dbReference type="EMBL" id="JAQJAC010000002">
    <property type="protein sequence ID" value="KAJ5596157.1"/>
    <property type="molecule type" value="Genomic_DNA"/>
</dbReference>
<dbReference type="AlphaFoldDB" id="A0AAD6GYB3"/>
<protein>
    <submittedName>
        <fullName evidence="1">Uncharacterized protein</fullName>
    </submittedName>
</protein>
<name>A0AAD6GYB3_9EURO</name>
<reference evidence="1 2" key="1">
    <citation type="journal article" date="2023" name="IMA Fungus">
        <title>Comparative genomic study of the Penicillium genus elucidates a diverse pangenome and 15 lateral gene transfer events.</title>
        <authorList>
            <person name="Petersen C."/>
            <person name="Sorensen T."/>
            <person name="Nielsen M.R."/>
            <person name="Sondergaard T.E."/>
            <person name="Sorensen J.L."/>
            <person name="Fitzpatrick D.A."/>
            <person name="Frisvad J.C."/>
            <person name="Nielsen K.L."/>
        </authorList>
    </citation>
    <scope>NUCLEOTIDE SEQUENCE [LARGE SCALE GENOMIC DNA]</scope>
    <source>
        <strain evidence="1 2">IBT 29057</strain>
    </source>
</reference>
<keyword evidence="2" id="KW-1185">Reference proteome</keyword>
<dbReference type="Proteomes" id="UP001216150">
    <property type="component" value="Unassembled WGS sequence"/>
</dbReference>
<evidence type="ECO:0000313" key="2">
    <source>
        <dbReference type="Proteomes" id="UP001216150"/>
    </source>
</evidence>
<organism evidence="1 2">
    <name type="scientific">Penicillium hetheringtonii</name>
    <dbReference type="NCBI Taxonomy" id="911720"/>
    <lineage>
        <taxon>Eukaryota</taxon>
        <taxon>Fungi</taxon>
        <taxon>Dikarya</taxon>
        <taxon>Ascomycota</taxon>
        <taxon>Pezizomycotina</taxon>
        <taxon>Eurotiomycetes</taxon>
        <taxon>Eurotiomycetidae</taxon>
        <taxon>Eurotiales</taxon>
        <taxon>Aspergillaceae</taxon>
        <taxon>Penicillium</taxon>
    </lineage>
</organism>
<gene>
    <name evidence="1" type="ORF">N7450_002615</name>
</gene>
<evidence type="ECO:0000313" key="1">
    <source>
        <dbReference type="EMBL" id="KAJ5596157.1"/>
    </source>
</evidence>